<feature type="chain" id="PRO_5014568290" description="Beta-mannosidase-like galactose-binding domain-containing protein" evidence="3">
    <location>
        <begin position="24"/>
        <end position="102"/>
    </location>
</feature>
<protein>
    <recommendedName>
        <fullName evidence="4">Beta-mannosidase-like galactose-binding domain-containing protein</fullName>
    </recommendedName>
</protein>
<reference evidence="6" key="2">
    <citation type="submission" date="2020-05" db="UniProtKB">
        <authorList>
            <consortium name="EnsemblMetazoa"/>
        </authorList>
    </citation>
    <scope>IDENTIFICATION</scope>
    <source>
        <strain evidence="6">wikel</strain>
    </source>
</reference>
<evidence type="ECO:0000256" key="1">
    <source>
        <dbReference type="ARBA" id="ARBA00022801"/>
    </source>
</evidence>
<organism>
    <name type="scientific">Ixodes scapularis</name>
    <name type="common">Black-legged tick</name>
    <name type="synonym">Deer tick</name>
    <dbReference type="NCBI Taxonomy" id="6945"/>
    <lineage>
        <taxon>Eukaryota</taxon>
        <taxon>Metazoa</taxon>
        <taxon>Ecdysozoa</taxon>
        <taxon>Arthropoda</taxon>
        <taxon>Chelicerata</taxon>
        <taxon>Arachnida</taxon>
        <taxon>Acari</taxon>
        <taxon>Parasitiformes</taxon>
        <taxon>Ixodida</taxon>
        <taxon>Ixodoidea</taxon>
        <taxon>Ixodidae</taxon>
        <taxon>Ixodinae</taxon>
        <taxon>Ixodes</taxon>
    </lineage>
</organism>
<dbReference type="GO" id="GO:0004553">
    <property type="term" value="F:hydrolase activity, hydrolyzing O-glycosyl compounds"/>
    <property type="evidence" value="ECO:0007669"/>
    <property type="project" value="UniProtKB-ARBA"/>
</dbReference>
<dbReference type="PaxDb" id="6945-B7QBJ0"/>
<evidence type="ECO:0000256" key="2">
    <source>
        <dbReference type="ARBA" id="ARBA00023295"/>
    </source>
</evidence>
<keyword evidence="2" id="KW-0326">Glycosidase</keyword>
<dbReference type="InParanoid" id="B7QBJ0"/>
<dbReference type="EMBL" id="ABJB010791685">
    <property type="status" value="NOT_ANNOTATED_CDS"/>
    <property type="molecule type" value="Genomic_DNA"/>
</dbReference>
<gene>
    <name evidence="5" type="ORF">IscW_ISCW012482</name>
</gene>
<evidence type="ECO:0000313" key="7">
    <source>
        <dbReference type="Proteomes" id="UP000001555"/>
    </source>
</evidence>
<keyword evidence="1" id="KW-0378">Hydrolase</keyword>
<reference evidence="5 7" key="1">
    <citation type="submission" date="2008-03" db="EMBL/GenBank/DDBJ databases">
        <title>Annotation of Ixodes scapularis.</title>
        <authorList>
            <consortium name="Ixodes scapularis Genome Project Consortium"/>
            <person name="Caler E."/>
            <person name="Hannick L.I."/>
            <person name="Bidwell S."/>
            <person name="Joardar V."/>
            <person name="Thiagarajan M."/>
            <person name="Amedeo P."/>
            <person name="Galinsky K.J."/>
            <person name="Schobel S."/>
            <person name="Inman J."/>
            <person name="Hostetler J."/>
            <person name="Miller J."/>
            <person name="Hammond M."/>
            <person name="Megy K."/>
            <person name="Lawson D."/>
            <person name="Kodira C."/>
            <person name="Sutton G."/>
            <person name="Meyer J."/>
            <person name="Hill C.A."/>
            <person name="Birren B."/>
            <person name="Nene V."/>
            <person name="Collins F."/>
            <person name="Alarcon-Chaidez F."/>
            <person name="Wikel S."/>
            <person name="Strausberg R."/>
        </authorList>
    </citation>
    <scope>NUCLEOTIDE SEQUENCE [LARGE SCALE GENOMIC DNA]</scope>
    <source>
        <strain evidence="7">Wikel</strain>
        <strain evidence="5">Wikel colony</strain>
    </source>
</reference>
<evidence type="ECO:0000259" key="4">
    <source>
        <dbReference type="Pfam" id="PF22666"/>
    </source>
</evidence>
<evidence type="ECO:0000256" key="3">
    <source>
        <dbReference type="SAM" id="SignalP"/>
    </source>
</evidence>
<dbReference type="EMBL" id="ABJB011123805">
    <property type="status" value="NOT_ANNOTATED_CDS"/>
    <property type="molecule type" value="Genomic_DNA"/>
</dbReference>
<feature type="signal peptide" evidence="3">
    <location>
        <begin position="1"/>
        <end position="23"/>
    </location>
</feature>
<dbReference type="EMBL" id="ABJB010159791">
    <property type="status" value="NOT_ANNOTATED_CDS"/>
    <property type="molecule type" value="Genomic_DNA"/>
</dbReference>
<name>B7QBJ0_IXOSC</name>
<dbReference type="EnsemblMetazoa" id="ISCW012482-RA">
    <property type="protein sequence ID" value="ISCW012482-PA"/>
    <property type="gene ID" value="ISCW012482"/>
</dbReference>
<dbReference type="STRING" id="6945.B7QBJ0"/>
<feature type="domain" description="Beta-mannosidase-like galactose-binding" evidence="4">
    <location>
        <begin position="33"/>
        <end position="102"/>
    </location>
</feature>
<dbReference type="EMBL" id="ABJB010534399">
    <property type="status" value="NOT_ANNOTATED_CDS"/>
    <property type="molecule type" value="Genomic_DNA"/>
</dbReference>
<evidence type="ECO:0000313" key="5">
    <source>
        <dbReference type="EMBL" id="EEC16212.1"/>
    </source>
</evidence>
<proteinExistence type="predicted"/>
<keyword evidence="7" id="KW-1185">Reference proteome</keyword>
<dbReference type="EMBL" id="ABJB010170510">
    <property type="status" value="NOT_ANNOTATED_CDS"/>
    <property type="molecule type" value="Genomic_DNA"/>
</dbReference>
<dbReference type="InterPro" id="IPR008979">
    <property type="entry name" value="Galactose-bd-like_sf"/>
</dbReference>
<sequence>MGMGLQPLLAFLVLAEGCSRALCLVLPLNGDWRTGYNNVTVELSSPVLYAVDRARASARVHAIPPECPPLRQRSVCSANQIRKTQTSFGWEFAPAFPTMGIW</sequence>
<dbReference type="InterPro" id="IPR050887">
    <property type="entry name" value="Beta-mannosidase_GH2"/>
</dbReference>
<accession>B7QBJ0</accession>
<dbReference type="VEuPathDB" id="VectorBase:ISCI012482"/>
<evidence type="ECO:0000313" key="6">
    <source>
        <dbReference type="EnsemblMetazoa" id="ISCW012482-PA"/>
    </source>
</evidence>
<dbReference type="AlphaFoldDB" id="B7QBJ0"/>
<dbReference type="InterPro" id="IPR054593">
    <property type="entry name" value="Beta-mannosidase-like_N2"/>
</dbReference>
<dbReference type="EMBL" id="ABJB010722053">
    <property type="status" value="NOT_ANNOTATED_CDS"/>
    <property type="molecule type" value="Genomic_DNA"/>
</dbReference>
<dbReference type="HOGENOM" id="CLU_2280475_0_0_1"/>
<dbReference type="SUPFAM" id="SSF49785">
    <property type="entry name" value="Galactose-binding domain-like"/>
    <property type="match status" value="1"/>
</dbReference>
<dbReference type="PANTHER" id="PTHR43730">
    <property type="entry name" value="BETA-MANNOSIDASE"/>
    <property type="match status" value="1"/>
</dbReference>
<dbReference type="Gene3D" id="2.60.120.260">
    <property type="entry name" value="Galactose-binding domain-like"/>
    <property type="match status" value="1"/>
</dbReference>
<dbReference type="PANTHER" id="PTHR43730:SF1">
    <property type="entry name" value="BETA-MANNOSIDASE"/>
    <property type="match status" value="1"/>
</dbReference>
<dbReference type="Pfam" id="PF22666">
    <property type="entry name" value="Glyco_hydro_2_N2"/>
    <property type="match status" value="1"/>
</dbReference>
<dbReference type="EMBL" id="DS901690">
    <property type="protein sequence ID" value="EEC16212.1"/>
    <property type="molecule type" value="Genomic_DNA"/>
</dbReference>
<dbReference type="EMBL" id="ABJB011073376">
    <property type="status" value="NOT_ANNOTATED_CDS"/>
    <property type="molecule type" value="Genomic_DNA"/>
</dbReference>
<dbReference type="Proteomes" id="UP000001555">
    <property type="component" value="Unassembled WGS sequence"/>
</dbReference>
<dbReference type="EMBL" id="ABJB010967642">
    <property type="status" value="NOT_ANNOTATED_CDS"/>
    <property type="molecule type" value="Genomic_DNA"/>
</dbReference>
<keyword evidence="3" id="KW-0732">Signal</keyword>
<dbReference type="VEuPathDB" id="VectorBase:ISCW012482"/>